<organism evidence="8 9">
    <name type="scientific">Vibrio fluvialis PG41</name>
    <dbReference type="NCBI Taxonomy" id="1336752"/>
    <lineage>
        <taxon>Bacteria</taxon>
        <taxon>Pseudomonadati</taxon>
        <taxon>Pseudomonadota</taxon>
        <taxon>Gammaproteobacteria</taxon>
        <taxon>Vibrionales</taxon>
        <taxon>Vibrionaceae</taxon>
        <taxon>Vibrio</taxon>
    </lineage>
</organism>
<evidence type="ECO:0000256" key="5">
    <source>
        <dbReference type="ARBA" id="ARBA00023136"/>
    </source>
</evidence>
<name>S7JQX2_VIBFL</name>
<evidence type="ECO:0000259" key="7">
    <source>
        <dbReference type="Pfam" id="PF00892"/>
    </source>
</evidence>
<gene>
    <name evidence="8" type="ORF">L910_2046</name>
</gene>
<sequence>MFSGYLAMLATLMLWSGFFLSLREGAISALTPADIALTRFLIPAIVLLPFVMKAKAKIAVVPKRYLLGMFIGCGLPYLLLTGSAMHFVPVSDGSTLVPGTLPLFVSGIAVWLFNQPLSQHRIFGLVLVLGGIGVFLSTSAMDYQSDKLFGHLLFLLGSMMWAVFTICARVANLHSLAAAGFISLLSVVLLLALIATGVLPSYLAQTPVAQWPWQTLFGHSLIQGVGAGVIAAFTYLHAVTTLGAERSAAFGSATPAIATLLAIPVFGEIPTSMTWLGLGLVSCGSLIASNVFMKYDASLAYQPPQHGKG</sequence>
<feature type="transmembrane region" description="Helical" evidence="6">
    <location>
        <begin position="216"/>
        <end position="236"/>
    </location>
</feature>
<evidence type="ECO:0000256" key="1">
    <source>
        <dbReference type="ARBA" id="ARBA00004651"/>
    </source>
</evidence>
<feature type="transmembrane region" description="Helical" evidence="6">
    <location>
        <begin position="122"/>
        <end position="140"/>
    </location>
</feature>
<feature type="transmembrane region" description="Helical" evidence="6">
    <location>
        <begin position="152"/>
        <end position="171"/>
    </location>
</feature>
<keyword evidence="2" id="KW-1003">Cell membrane</keyword>
<keyword evidence="5 6" id="KW-0472">Membrane</keyword>
<dbReference type="InterPro" id="IPR037185">
    <property type="entry name" value="EmrE-like"/>
</dbReference>
<dbReference type="InterPro" id="IPR051258">
    <property type="entry name" value="Diverse_Substrate_Transporter"/>
</dbReference>
<protein>
    <submittedName>
        <fullName evidence="8">Permease of the drug/metabolite transporter (DMT) superfamily</fullName>
    </submittedName>
</protein>
<accession>S7JQX2</accession>
<dbReference type="GO" id="GO:0005886">
    <property type="term" value="C:plasma membrane"/>
    <property type="evidence" value="ECO:0007669"/>
    <property type="project" value="UniProtKB-SubCell"/>
</dbReference>
<proteinExistence type="predicted"/>
<feature type="transmembrane region" description="Helical" evidence="6">
    <location>
        <begin position="35"/>
        <end position="52"/>
    </location>
</feature>
<dbReference type="PANTHER" id="PTHR42920">
    <property type="entry name" value="OS03G0707200 PROTEIN-RELATED"/>
    <property type="match status" value="1"/>
</dbReference>
<dbReference type="Gene3D" id="1.10.3730.20">
    <property type="match status" value="1"/>
</dbReference>
<feature type="domain" description="EamA" evidence="7">
    <location>
        <begin position="3"/>
        <end position="135"/>
    </location>
</feature>
<feature type="transmembrane region" description="Helical" evidence="6">
    <location>
        <begin position="178"/>
        <end position="204"/>
    </location>
</feature>
<feature type="transmembrane region" description="Helical" evidence="6">
    <location>
        <begin position="273"/>
        <end position="293"/>
    </location>
</feature>
<evidence type="ECO:0000256" key="6">
    <source>
        <dbReference type="SAM" id="Phobius"/>
    </source>
</evidence>
<keyword evidence="3 6" id="KW-0812">Transmembrane</keyword>
<dbReference type="AlphaFoldDB" id="S7JQX2"/>
<dbReference type="Proteomes" id="UP000014854">
    <property type="component" value="Unassembled WGS sequence"/>
</dbReference>
<evidence type="ECO:0000256" key="2">
    <source>
        <dbReference type="ARBA" id="ARBA00022475"/>
    </source>
</evidence>
<evidence type="ECO:0000313" key="9">
    <source>
        <dbReference type="Proteomes" id="UP000014854"/>
    </source>
</evidence>
<feature type="transmembrane region" description="Helical" evidence="6">
    <location>
        <begin position="94"/>
        <end position="113"/>
    </location>
</feature>
<comment type="subcellular location">
    <subcellularLocation>
        <location evidence="1">Cell membrane</location>
        <topology evidence="1">Multi-pass membrane protein</topology>
    </subcellularLocation>
</comment>
<dbReference type="PANTHER" id="PTHR42920:SF5">
    <property type="entry name" value="EAMA DOMAIN-CONTAINING PROTEIN"/>
    <property type="match status" value="1"/>
</dbReference>
<feature type="transmembrane region" description="Helical" evidence="6">
    <location>
        <begin position="248"/>
        <end position="267"/>
    </location>
</feature>
<feature type="transmembrane region" description="Helical" evidence="6">
    <location>
        <begin position="64"/>
        <end position="88"/>
    </location>
</feature>
<dbReference type="RefSeq" id="WP_020328193.1">
    <property type="nucleotide sequence ID" value="NZ_ASXS01000002.1"/>
</dbReference>
<dbReference type="SUPFAM" id="SSF103481">
    <property type="entry name" value="Multidrug resistance efflux transporter EmrE"/>
    <property type="match status" value="2"/>
</dbReference>
<reference evidence="8 9" key="1">
    <citation type="journal article" date="2013" name="Gut Pathog.">
        <title>Evidence of a new metabolic capacity in an emerging diarrheal pathogen: lessons from the draft genomes of Vibrio fluvialis strains PG41 and I21563.</title>
        <authorList>
            <person name="Khatri I."/>
            <person name="Mahajan S."/>
            <person name="Dureja C."/>
            <person name="Subramanian S."/>
            <person name="Raychaudhuri S."/>
        </authorList>
    </citation>
    <scope>NUCLEOTIDE SEQUENCE [LARGE SCALE GENOMIC DNA]</scope>
    <source>
        <strain evidence="8 9">PG41</strain>
    </source>
</reference>
<keyword evidence="4 6" id="KW-1133">Transmembrane helix</keyword>
<evidence type="ECO:0000256" key="4">
    <source>
        <dbReference type="ARBA" id="ARBA00022989"/>
    </source>
</evidence>
<dbReference type="EMBL" id="ASXS01000002">
    <property type="protein sequence ID" value="EPP24600.1"/>
    <property type="molecule type" value="Genomic_DNA"/>
</dbReference>
<comment type="caution">
    <text evidence="8">The sequence shown here is derived from an EMBL/GenBank/DDBJ whole genome shotgun (WGS) entry which is preliminary data.</text>
</comment>
<evidence type="ECO:0000256" key="3">
    <source>
        <dbReference type="ARBA" id="ARBA00022692"/>
    </source>
</evidence>
<dbReference type="Pfam" id="PF00892">
    <property type="entry name" value="EamA"/>
    <property type="match status" value="2"/>
</dbReference>
<feature type="domain" description="EamA" evidence="7">
    <location>
        <begin position="149"/>
        <end position="288"/>
    </location>
</feature>
<dbReference type="PATRIC" id="fig|1336752.4.peg.766"/>
<dbReference type="InterPro" id="IPR000620">
    <property type="entry name" value="EamA_dom"/>
</dbReference>
<evidence type="ECO:0000313" key="8">
    <source>
        <dbReference type="EMBL" id="EPP24600.1"/>
    </source>
</evidence>